<dbReference type="Pfam" id="PF20780">
    <property type="entry name" value="TssR_M"/>
    <property type="match status" value="1"/>
</dbReference>
<dbReference type="Pfam" id="PF17643">
    <property type="entry name" value="TssR"/>
    <property type="match status" value="1"/>
</dbReference>
<dbReference type="InterPro" id="IPR049358">
    <property type="entry name" value="T6SS_TssR-like_C"/>
</dbReference>
<keyword evidence="1" id="KW-0732">Signal</keyword>
<evidence type="ECO:0000259" key="4">
    <source>
        <dbReference type="Pfam" id="PF20781"/>
    </source>
</evidence>
<proteinExistence type="predicted"/>
<feature type="domain" description="Type VI secretion system TssR-like C-terminal" evidence="4">
    <location>
        <begin position="635"/>
        <end position="773"/>
    </location>
</feature>
<dbReference type="AlphaFoldDB" id="A0AAT9H811"/>
<evidence type="ECO:0000259" key="5">
    <source>
        <dbReference type="Pfam" id="PF20782"/>
    </source>
</evidence>
<reference evidence="6" key="1">
    <citation type="submission" date="2024-05" db="EMBL/GenBank/DDBJ databases">
        <title>Whole-Genome Sequence of CFS9, a Potential Fish Probiotic Isolated from the Body Surface of Silurus asotus.</title>
        <authorList>
            <person name="Kojima M."/>
            <person name="Tobioka K."/>
            <person name="Yokota K."/>
            <person name="Nakatani H."/>
            <person name="Hori K."/>
            <person name="Tamaru Y."/>
            <person name="Okazaki F."/>
        </authorList>
    </citation>
    <scope>NUCLEOTIDE SEQUENCE</scope>
    <source>
        <strain evidence="6">CFS9</strain>
    </source>
</reference>
<dbReference type="InterPro" id="IPR049359">
    <property type="entry name" value="T6SS_TssR-like_dom_2"/>
</dbReference>
<sequence length="774" mass="88763">MKSSILLRYTSLICLLITSTLFSQVKNSTNVLKKTGETVNTYDNQEQKEKKRPELKMVFSDRNENKIYEEPYGAKVKNKAAILAPMYVIDEDKNYYEVVVADKKLIGKPKGTFSALRSKDNHFSKAKEVQYLGWIKKENVLEYGRAIQNQVNLKYVKYFVACNTLDNLVNSNNNVKKSTLLLKGDPNLETATKKGIKLNDFVYVYHINKTANSAFVSNSDDLMPKDTANFKFGWVPLQYLNPITDNVVVKLNPADTLKFSSGKINFHANELYRNTFFVNENQSSDAVGFDTTTKILLPVNVWNHDKNKITNLKGDDITIKTIEQIDVQSKTINFFYVFENNGSTKQYLKKTLSALQNLKLTTSSDLYANYNFTYSFIAKGKSKSYYLLRTSSFSKWFDLIEKSIKTPEEITKDNILPNNNINITQFLSAGPNYENNFFILAGLDGSINTVLQDNLSALAKNNAKLLYILFRNENSSDNQDFISQSKAYLSDASNANKKYIQNYYVDPKLVPKNDEFVYNGEADNEYIYNAPLKSNFNGGIVFPKLNGELTPETINKAIDTVISKTIKTNNALLKSLNQYKNEFSFLRSQPSATVKNIIENSPLKDSTSTDVPKKYKNETFAINAKDSLDNDLESKVHILLTENEIKQLIENYRELVSKEYTNENIDKVEILNFKDRCQTFASIIRKTEPLRNRNSLADLFYFKTRVFVNSSDLHTIRIKDIRKFKRKPADFRALFIGLNAKVEALEKMVRNSAFEVFDEESQLKHYYISKNMLL</sequence>
<dbReference type="InterPro" id="IPR049360">
    <property type="entry name" value="T6SS_TssR-like_VWA"/>
</dbReference>
<name>A0AAT9H811_9FLAO</name>
<feature type="domain" description="Type VI secretion system TssR-like second" evidence="3">
    <location>
        <begin position="157"/>
        <end position="241"/>
    </location>
</feature>
<evidence type="ECO:0000256" key="1">
    <source>
        <dbReference type="SAM" id="SignalP"/>
    </source>
</evidence>
<evidence type="ECO:0000259" key="3">
    <source>
        <dbReference type="Pfam" id="PF20780"/>
    </source>
</evidence>
<gene>
    <name evidence="6" type="primary">tssR</name>
    <name evidence="6" type="ORF">CFS9_42910</name>
</gene>
<accession>A0AAT9H811</accession>
<feature type="signal peptide" evidence="1">
    <location>
        <begin position="1"/>
        <end position="23"/>
    </location>
</feature>
<dbReference type="InterPro" id="IPR040530">
    <property type="entry name" value="T6SS_TssR-like_N"/>
</dbReference>
<feature type="domain" description="Type VI secretion system TssR-like N-terminal barrel" evidence="2">
    <location>
        <begin position="41"/>
        <end position="141"/>
    </location>
</feature>
<dbReference type="Pfam" id="PF20781">
    <property type="entry name" value="TssR_C"/>
    <property type="match status" value="1"/>
</dbReference>
<protein>
    <submittedName>
        <fullName evidence="6">Type VI secretion system protein TssR</fullName>
    </submittedName>
</protein>
<evidence type="ECO:0000259" key="2">
    <source>
        <dbReference type="Pfam" id="PF17643"/>
    </source>
</evidence>
<feature type="domain" description="Type VI secretion system TssR-like VWA" evidence="5">
    <location>
        <begin position="290"/>
        <end position="581"/>
    </location>
</feature>
<dbReference type="Pfam" id="PF20782">
    <property type="entry name" value="TssR_VWA"/>
    <property type="match status" value="1"/>
</dbReference>
<dbReference type="RefSeq" id="WP_369616631.1">
    <property type="nucleotide sequence ID" value="NZ_AP031573.1"/>
</dbReference>
<organism evidence="6">
    <name type="scientific">Flavobacterium sp. CFS9</name>
    <dbReference type="NCBI Taxonomy" id="3143118"/>
    <lineage>
        <taxon>Bacteria</taxon>
        <taxon>Pseudomonadati</taxon>
        <taxon>Bacteroidota</taxon>
        <taxon>Flavobacteriia</taxon>
        <taxon>Flavobacteriales</taxon>
        <taxon>Flavobacteriaceae</taxon>
        <taxon>Flavobacterium</taxon>
    </lineage>
</organism>
<dbReference type="EMBL" id="AP031573">
    <property type="protein sequence ID" value="BFM45650.1"/>
    <property type="molecule type" value="Genomic_DNA"/>
</dbReference>
<evidence type="ECO:0000313" key="6">
    <source>
        <dbReference type="EMBL" id="BFM45650.1"/>
    </source>
</evidence>
<feature type="chain" id="PRO_5043893923" evidence="1">
    <location>
        <begin position="24"/>
        <end position="774"/>
    </location>
</feature>